<dbReference type="Pfam" id="PF02458">
    <property type="entry name" value="Transferase"/>
    <property type="match status" value="1"/>
</dbReference>
<comment type="caution">
    <text evidence="1">The sequence shown here is derived from an EMBL/GenBank/DDBJ whole genome shotgun (WGS) entry which is preliminary data.</text>
</comment>
<dbReference type="Gene3D" id="3.30.559.10">
    <property type="entry name" value="Chloramphenicol acetyltransferase-like domain"/>
    <property type="match status" value="1"/>
</dbReference>
<dbReference type="AlphaFoldDB" id="A0A498KAC6"/>
<protein>
    <submittedName>
        <fullName evidence="1">Uncharacterized protein</fullName>
    </submittedName>
</protein>
<accession>A0A498KAC6</accession>
<proteinExistence type="predicted"/>
<dbReference type="EMBL" id="RDQH01000328">
    <property type="protein sequence ID" value="RXI05169.1"/>
    <property type="molecule type" value="Genomic_DNA"/>
</dbReference>
<reference evidence="1 2" key="1">
    <citation type="submission" date="2018-10" db="EMBL/GenBank/DDBJ databases">
        <title>A high-quality apple genome assembly.</title>
        <authorList>
            <person name="Hu J."/>
        </authorList>
    </citation>
    <scope>NUCLEOTIDE SEQUENCE [LARGE SCALE GENOMIC DNA]</scope>
    <source>
        <strain evidence="2">cv. HFTH1</strain>
        <tissue evidence="1">Young leaf</tissue>
    </source>
</reference>
<evidence type="ECO:0000313" key="1">
    <source>
        <dbReference type="EMBL" id="RXI05169.1"/>
    </source>
</evidence>
<evidence type="ECO:0000313" key="2">
    <source>
        <dbReference type="Proteomes" id="UP000290289"/>
    </source>
</evidence>
<name>A0A498KAC6_MALDO</name>
<organism evidence="1 2">
    <name type="scientific">Malus domestica</name>
    <name type="common">Apple</name>
    <name type="synonym">Pyrus malus</name>
    <dbReference type="NCBI Taxonomy" id="3750"/>
    <lineage>
        <taxon>Eukaryota</taxon>
        <taxon>Viridiplantae</taxon>
        <taxon>Streptophyta</taxon>
        <taxon>Embryophyta</taxon>
        <taxon>Tracheophyta</taxon>
        <taxon>Spermatophyta</taxon>
        <taxon>Magnoliopsida</taxon>
        <taxon>eudicotyledons</taxon>
        <taxon>Gunneridae</taxon>
        <taxon>Pentapetalae</taxon>
        <taxon>rosids</taxon>
        <taxon>fabids</taxon>
        <taxon>Rosales</taxon>
        <taxon>Rosaceae</taxon>
        <taxon>Amygdaloideae</taxon>
        <taxon>Maleae</taxon>
        <taxon>Malus</taxon>
    </lineage>
</organism>
<dbReference type="Proteomes" id="UP000290289">
    <property type="component" value="Chromosome 2"/>
</dbReference>
<gene>
    <name evidence="1" type="ORF">DVH24_006426</name>
</gene>
<sequence length="192" mass="22268">MVMLRLSILKAKSKEEGNTINYSTYEMLAGHVWRCASKVRNLPVDQVTKPHIVVDGRSKLQPPLHLLHVVVRMNNDYLRSVLDYLEVQLDLAHTFRCMKLGIISYLLDCNFINFIEVLHRPHRQLTIQNYTQILLRCLANDHRLCISGILHIHNWLVVKLKLDHHVILVIHPLGSGLLVHRMSKISSKRNPK</sequence>
<keyword evidence="2" id="KW-1185">Reference proteome</keyword>
<dbReference type="InterPro" id="IPR023213">
    <property type="entry name" value="CAT-like_dom_sf"/>
</dbReference>